<evidence type="ECO:0000256" key="2">
    <source>
        <dbReference type="ARBA" id="ARBA00022723"/>
    </source>
</evidence>
<keyword evidence="1" id="KW-0004">4Fe-4S</keyword>
<dbReference type="AlphaFoldDB" id="A0A2U1ANJ7"/>
<evidence type="ECO:0000256" key="1">
    <source>
        <dbReference type="ARBA" id="ARBA00022485"/>
    </source>
</evidence>
<dbReference type="SUPFAM" id="SSF53920">
    <property type="entry name" value="Fe-only hydrogenase"/>
    <property type="match status" value="1"/>
</dbReference>
<dbReference type="Gene3D" id="3.40.50.1780">
    <property type="match status" value="1"/>
</dbReference>
<name>A0A2U1ANJ7_9BACT</name>
<dbReference type="Proteomes" id="UP000576225">
    <property type="component" value="Unassembled WGS sequence"/>
</dbReference>
<dbReference type="Gene3D" id="1.10.15.40">
    <property type="entry name" value="Electron transport complex subunit B, putative Fe-S cluster"/>
    <property type="match status" value="1"/>
</dbReference>
<dbReference type="InterPro" id="IPR007202">
    <property type="entry name" value="4Fe-4S_dom"/>
</dbReference>
<dbReference type="InterPro" id="IPR017896">
    <property type="entry name" value="4Fe4S_Fe-S-bd"/>
</dbReference>
<dbReference type="Pfam" id="PF00037">
    <property type="entry name" value="Fer4"/>
    <property type="match status" value="1"/>
</dbReference>
<proteinExistence type="predicted"/>
<feature type="domain" description="4Fe-4S ferredoxin-type" evidence="5">
    <location>
        <begin position="4"/>
        <end position="33"/>
    </location>
</feature>
<sequence length="572" mass="61718">MNLHFPVFTTENICHDCYKCIRHCPCKAIRIVDGRAGVIQDLCVACGMCVKVCPAHAKKIRPDLARARMLLGSGKRVYASLAPSFVSYFKNLPPGALAAAIKKLGFAGVSETALGAQAVSAETGAFLAKAEPGVYISSACPAVVDFVKKYAPAYAPNVTSVLSPLLSHTKILRREFGDDIGVVFFGPCVAKKNESDRHQELLDLALTFADLEEWLASENIDPARIPASDYQPMVPESASEGKIYAVEGGMNDTLRDPAGDVRYLAVSGLVNLGRMLRDDPEAAKSRSCKIFIECLACAGGCVNGPVMPKQQGGTLSSVIQVARDYDGSTSLNRPTDLPIRETVTAEPQLEPEVDEAAIKNALASVGKFTPADELNCGGCGYFSCRDFAKALIANKAEVEMCVSHLRQLAQKKSNALIRYIPAGVVIVDRHLKIVECNRHFAELFDEDTVLAYDSCGSLAGAELSAFADFSDLMAAALLSGGEVQRHNQVCGDKILNISIFTISPHQCVGAIIQDVTSIELHREQVSEKARAVIRKNIITVQKIARNLGEHMAETEILLREVAGSYTEIKGKR</sequence>
<feature type="domain" description="4Fe-4S" evidence="6">
    <location>
        <begin position="357"/>
        <end position="418"/>
    </location>
</feature>
<dbReference type="PANTHER" id="PTHR11615">
    <property type="entry name" value="NITRATE, FORMATE, IRON DEHYDROGENASE"/>
    <property type="match status" value="1"/>
</dbReference>
<dbReference type="InterPro" id="IPR050340">
    <property type="entry name" value="Cytosolic_Fe-S_CAF"/>
</dbReference>
<dbReference type="Gene3D" id="3.40.950.10">
    <property type="entry name" value="Fe-only Hydrogenase (Larger Subunit), Chain L, domain 3"/>
    <property type="match status" value="1"/>
</dbReference>
<accession>A0A2U1ANJ7</accession>
<dbReference type="InterPro" id="IPR000014">
    <property type="entry name" value="PAS"/>
</dbReference>
<dbReference type="EMBL" id="JABAEW010000016">
    <property type="protein sequence ID" value="NMD86918.1"/>
    <property type="molecule type" value="Genomic_DNA"/>
</dbReference>
<dbReference type="Pfam" id="PF04060">
    <property type="entry name" value="FeS"/>
    <property type="match status" value="1"/>
</dbReference>
<dbReference type="GO" id="GO:0051539">
    <property type="term" value="F:4 iron, 4 sulfur cluster binding"/>
    <property type="evidence" value="ECO:0007669"/>
    <property type="project" value="UniProtKB-KW"/>
</dbReference>
<evidence type="ECO:0000259" key="6">
    <source>
        <dbReference type="PROSITE" id="PS51656"/>
    </source>
</evidence>
<evidence type="ECO:0000313" key="7">
    <source>
        <dbReference type="EMBL" id="NMD86918.1"/>
    </source>
</evidence>
<evidence type="ECO:0000259" key="5">
    <source>
        <dbReference type="PROSITE" id="PS51379"/>
    </source>
</evidence>
<evidence type="ECO:0000313" key="10">
    <source>
        <dbReference type="Proteomes" id="UP000576225"/>
    </source>
</evidence>
<dbReference type="SUPFAM" id="SSF54862">
    <property type="entry name" value="4Fe-4S ferredoxins"/>
    <property type="match status" value="1"/>
</dbReference>
<dbReference type="InterPro" id="IPR017900">
    <property type="entry name" value="4Fe4S_Fe_S_CS"/>
</dbReference>
<organism evidence="8 9">
    <name type="scientific">Victivallis vadensis</name>
    <dbReference type="NCBI Taxonomy" id="172901"/>
    <lineage>
        <taxon>Bacteria</taxon>
        <taxon>Pseudomonadati</taxon>
        <taxon>Lentisphaerota</taxon>
        <taxon>Lentisphaeria</taxon>
        <taxon>Victivallales</taxon>
        <taxon>Victivallaceae</taxon>
        <taxon>Victivallis</taxon>
    </lineage>
</organism>
<dbReference type="Pfam" id="PF13188">
    <property type="entry name" value="PAS_8"/>
    <property type="match status" value="1"/>
</dbReference>
<dbReference type="RefSeq" id="WP_116885225.1">
    <property type="nucleotide sequence ID" value="NZ_CABMMC010000032.1"/>
</dbReference>
<dbReference type="Pfam" id="PF02906">
    <property type="entry name" value="Fe_hyd_lg_C"/>
    <property type="match status" value="1"/>
</dbReference>
<keyword evidence="3" id="KW-0408">Iron</keyword>
<dbReference type="EMBL" id="QEKH01000029">
    <property type="protein sequence ID" value="PVY37992.1"/>
    <property type="molecule type" value="Genomic_DNA"/>
</dbReference>
<comment type="caution">
    <text evidence="8">The sequence shown here is derived from an EMBL/GenBank/DDBJ whole genome shotgun (WGS) entry which is preliminary data.</text>
</comment>
<reference evidence="7 10" key="2">
    <citation type="submission" date="2020-04" db="EMBL/GenBank/DDBJ databases">
        <authorList>
            <person name="Hitch T.C.A."/>
            <person name="Wylensek D."/>
            <person name="Clavel T."/>
        </authorList>
    </citation>
    <scope>NUCLEOTIDE SEQUENCE [LARGE SCALE GENOMIC DNA]</scope>
    <source>
        <strain evidence="7 10">COR2-253-APC-1A</strain>
    </source>
</reference>
<protein>
    <submittedName>
        <fullName evidence="7">4Fe-4S binding protein</fullName>
    </submittedName>
    <submittedName>
        <fullName evidence="8">Iron only hydrogenase large subunit-like protein</fullName>
    </submittedName>
</protein>
<evidence type="ECO:0000256" key="3">
    <source>
        <dbReference type="ARBA" id="ARBA00023004"/>
    </source>
</evidence>
<gene>
    <name evidence="8" type="ORF">C8D82_12914</name>
    <name evidence="7" type="ORF">HF882_10015</name>
</gene>
<keyword evidence="9" id="KW-1185">Reference proteome</keyword>
<dbReference type="InterPro" id="IPR004108">
    <property type="entry name" value="Fe_hydrogenase_lsu_C"/>
</dbReference>
<dbReference type="PROSITE" id="PS00198">
    <property type="entry name" value="4FE4S_FER_1"/>
    <property type="match status" value="1"/>
</dbReference>
<dbReference type="Gene3D" id="3.30.70.20">
    <property type="match status" value="1"/>
</dbReference>
<dbReference type="GeneID" id="78296504"/>
<keyword evidence="2" id="KW-0479">Metal-binding</keyword>
<dbReference type="OrthoDB" id="9798098at2"/>
<evidence type="ECO:0000256" key="4">
    <source>
        <dbReference type="ARBA" id="ARBA00023014"/>
    </source>
</evidence>
<dbReference type="Proteomes" id="UP000245959">
    <property type="component" value="Unassembled WGS sequence"/>
</dbReference>
<dbReference type="InterPro" id="IPR009016">
    <property type="entry name" value="Fe_hydrogenase"/>
</dbReference>
<reference evidence="8 9" key="1">
    <citation type="submission" date="2018-04" db="EMBL/GenBank/DDBJ databases">
        <title>Genomic Encyclopedia of Type Strains, Phase IV (KMG-IV): sequencing the most valuable type-strain genomes for metagenomic binning, comparative biology and taxonomic classification.</title>
        <authorList>
            <person name="Goeker M."/>
        </authorList>
    </citation>
    <scope>NUCLEOTIDE SEQUENCE [LARGE SCALE GENOMIC DNA]</scope>
    <source>
        <strain evidence="8 9">DSM 14823</strain>
    </source>
</reference>
<feature type="domain" description="4Fe-4S ferredoxin-type" evidence="5">
    <location>
        <begin position="34"/>
        <end position="63"/>
    </location>
</feature>
<keyword evidence="4" id="KW-0411">Iron-sulfur</keyword>
<dbReference type="PROSITE" id="PS51379">
    <property type="entry name" value="4FE4S_FER_2"/>
    <property type="match status" value="2"/>
</dbReference>
<evidence type="ECO:0000313" key="8">
    <source>
        <dbReference type="EMBL" id="PVY37992.1"/>
    </source>
</evidence>
<dbReference type="GO" id="GO:0046872">
    <property type="term" value="F:metal ion binding"/>
    <property type="evidence" value="ECO:0007669"/>
    <property type="project" value="UniProtKB-KW"/>
</dbReference>
<evidence type="ECO:0000313" key="9">
    <source>
        <dbReference type="Proteomes" id="UP000245959"/>
    </source>
</evidence>
<dbReference type="PROSITE" id="PS51656">
    <property type="entry name" value="4FE4S"/>
    <property type="match status" value="1"/>
</dbReference>